<protein>
    <submittedName>
        <fullName evidence="2">Uncharacterized protein</fullName>
    </submittedName>
</protein>
<evidence type="ECO:0000313" key="2">
    <source>
        <dbReference type="EMBL" id="KAG9186262.1"/>
    </source>
</evidence>
<organism evidence="2 3">
    <name type="scientific">Alternaria panax</name>
    <dbReference type="NCBI Taxonomy" id="48097"/>
    <lineage>
        <taxon>Eukaryota</taxon>
        <taxon>Fungi</taxon>
        <taxon>Dikarya</taxon>
        <taxon>Ascomycota</taxon>
        <taxon>Pezizomycotina</taxon>
        <taxon>Dothideomycetes</taxon>
        <taxon>Pleosporomycetidae</taxon>
        <taxon>Pleosporales</taxon>
        <taxon>Pleosporineae</taxon>
        <taxon>Pleosporaceae</taxon>
        <taxon>Alternaria</taxon>
        <taxon>Alternaria sect. Panax</taxon>
    </lineage>
</organism>
<evidence type="ECO:0000256" key="1">
    <source>
        <dbReference type="SAM" id="MobiDB-lite"/>
    </source>
</evidence>
<evidence type="ECO:0000313" key="3">
    <source>
        <dbReference type="Proteomes" id="UP001199106"/>
    </source>
</evidence>
<gene>
    <name evidence="2" type="ORF">G6011_02818</name>
</gene>
<keyword evidence="3" id="KW-1185">Reference proteome</keyword>
<feature type="region of interest" description="Disordered" evidence="1">
    <location>
        <begin position="37"/>
        <end position="73"/>
    </location>
</feature>
<comment type="caution">
    <text evidence="2">The sequence shown here is derived from an EMBL/GenBank/DDBJ whole genome shotgun (WGS) entry which is preliminary data.</text>
</comment>
<dbReference type="AlphaFoldDB" id="A0AAD4FA34"/>
<reference evidence="2" key="1">
    <citation type="submission" date="2021-07" db="EMBL/GenBank/DDBJ databases">
        <title>Genome Resource of American Ginseng Black Spot Pathogen Alternaria panax.</title>
        <authorList>
            <person name="Qiu C."/>
            <person name="Wang W."/>
            <person name="Liu Z."/>
        </authorList>
    </citation>
    <scope>NUCLEOTIDE SEQUENCE</scope>
    <source>
        <strain evidence="2">BNCC115425</strain>
    </source>
</reference>
<name>A0AAD4FA34_9PLEO</name>
<proteinExistence type="predicted"/>
<dbReference type="Proteomes" id="UP001199106">
    <property type="component" value="Unassembled WGS sequence"/>
</dbReference>
<accession>A0AAD4FA34</accession>
<sequence>MSLDHYEQMLDIAERYCGQDVAHATKAYNIDCITDHEEKPQTIDSQGDPGWSLDDSEKGSRRHLQTSANAFSESRAKCLRAWIVAGRARIHATVEANASAKHPQYSMLDTH</sequence>
<dbReference type="EMBL" id="JAANER010000009">
    <property type="protein sequence ID" value="KAG9186262.1"/>
    <property type="molecule type" value="Genomic_DNA"/>
</dbReference>